<organism evidence="1 2">
    <name type="scientific">Burkholderia cepacia</name>
    <name type="common">Pseudomonas cepacia</name>
    <dbReference type="NCBI Taxonomy" id="292"/>
    <lineage>
        <taxon>Bacteria</taxon>
        <taxon>Pseudomonadati</taxon>
        <taxon>Pseudomonadota</taxon>
        <taxon>Betaproteobacteria</taxon>
        <taxon>Burkholderiales</taxon>
        <taxon>Burkholderiaceae</taxon>
        <taxon>Burkholderia</taxon>
        <taxon>Burkholderia cepacia complex</taxon>
    </lineage>
</organism>
<sequence length="215" mass="23467">MTLIGSAFLALWNDIEGVREAEYDLWHTVEHVPQRVGVSGFLSGRRYRASSGARHYFTLYDVTDAAVFESRDYLSLVEHPTDWSRAMRPSFRNVVRAVCRNHFSSGHGVGGALACVRIASGNSPDDDVSRGRALGLACRSLEGITAVHFGERIDNAAPIFDAWQMGAPPGYVLLLEASHESSLLARLADIKAQLAGAYGADRIMSSGVYDLCYTV</sequence>
<dbReference type="EMBL" id="LOYH01000109">
    <property type="protein sequence ID" value="KVK71978.1"/>
    <property type="molecule type" value="Genomic_DNA"/>
</dbReference>
<gene>
    <name evidence="1" type="ORF">WS90_36090</name>
</gene>
<proteinExistence type="predicted"/>
<accession>A0A103UGR0</accession>
<reference evidence="1 2" key="1">
    <citation type="submission" date="2015-11" db="EMBL/GenBank/DDBJ databases">
        <title>Expanding the genomic diversity of Burkholderia species for the development of highly accurate diagnostics.</title>
        <authorList>
            <person name="Sahl J."/>
            <person name="Keim P."/>
            <person name="Wagner D."/>
        </authorList>
    </citation>
    <scope>NUCLEOTIDE SEQUENCE [LARGE SCALE GENOMIC DNA]</scope>
    <source>
        <strain evidence="1 2">MSMB1302</strain>
    </source>
</reference>
<dbReference type="Proteomes" id="UP000069001">
    <property type="component" value="Unassembled WGS sequence"/>
</dbReference>
<protein>
    <submittedName>
        <fullName evidence="1">Uncharacterized protein</fullName>
    </submittedName>
</protein>
<dbReference type="AlphaFoldDB" id="A0A103UGR0"/>
<evidence type="ECO:0000313" key="1">
    <source>
        <dbReference type="EMBL" id="KVK71978.1"/>
    </source>
</evidence>
<name>A0A103UGR0_BURCE</name>
<evidence type="ECO:0000313" key="2">
    <source>
        <dbReference type="Proteomes" id="UP000069001"/>
    </source>
</evidence>
<dbReference type="RefSeq" id="WP_059524291.1">
    <property type="nucleotide sequence ID" value="NZ_LOXZ01000031.1"/>
</dbReference>
<comment type="caution">
    <text evidence="1">The sequence shown here is derived from an EMBL/GenBank/DDBJ whole genome shotgun (WGS) entry which is preliminary data.</text>
</comment>